<reference evidence="2" key="1">
    <citation type="journal article" date="2014" name="Front. Microbiol.">
        <title>High frequency of phylogenetically diverse reductive dehalogenase-homologous genes in deep subseafloor sedimentary metagenomes.</title>
        <authorList>
            <person name="Kawai M."/>
            <person name="Futagami T."/>
            <person name="Toyoda A."/>
            <person name="Takaki Y."/>
            <person name="Nishi S."/>
            <person name="Hori S."/>
            <person name="Arai W."/>
            <person name="Tsubouchi T."/>
            <person name="Morono Y."/>
            <person name="Uchiyama I."/>
            <person name="Ito T."/>
            <person name="Fujiyama A."/>
            <person name="Inagaki F."/>
            <person name="Takami H."/>
        </authorList>
    </citation>
    <scope>NUCLEOTIDE SEQUENCE</scope>
    <source>
        <strain evidence="2">Expedition CK06-06</strain>
    </source>
</reference>
<dbReference type="InterPro" id="IPR029069">
    <property type="entry name" value="HotDog_dom_sf"/>
</dbReference>
<name>X1P8V2_9ZZZZ</name>
<comment type="caution">
    <text evidence="2">The sequence shown here is derived from an EMBL/GenBank/DDBJ whole genome shotgun (WGS) entry which is preliminary data.</text>
</comment>
<evidence type="ECO:0000259" key="1">
    <source>
        <dbReference type="Pfam" id="PF03061"/>
    </source>
</evidence>
<organism evidence="2">
    <name type="scientific">marine sediment metagenome</name>
    <dbReference type="NCBI Taxonomy" id="412755"/>
    <lineage>
        <taxon>unclassified sequences</taxon>
        <taxon>metagenomes</taxon>
        <taxon>ecological metagenomes</taxon>
    </lineage>
</organism>
<gene>
    <name evidence="2" type="ORF">S06H3_30238</name>
</gene>
<evidence type="ECO:0000313" key="2">
    <source>
        <dbReference type="EMBL" id="GAI27359.1"/>
    </source>
</evidence>
<dbReference type="InterPro" id="IPR006683">
    <property type="entry name" value="Thioestr_dom"/>
</dbReference>
<dbReference type="Pfam" id="PF03061">
    <property type="entry name" value="4HBT"/>
    <property type="match status" value="1"/>
</dbReference>
<proteinExistence type="predicted"/>
<feature type="domain" description="Thioesterase" evidence="1">
    <location>
        <begin position="6"/>
        <end position="50"/>
    </location>
</feature>
<dbReference type="Gene3D" id="3.10.129.10">
    <property type="entry name" value="Hotdog Thioesterase"/>
    <property type="match status" value="1"/>
</dbReference>
<protein>
    <recommendedName>
        <fullName evidence="1">Thioesterase domain-containing protein</fullName>
    </recommendedName>
</protein>
<accession>X1P8V2</accession>
<dbReference type="AlphaFoldDB" id="X1P8V2"/>
<dbReference type="SUPFAM" id="SSF54637">
    <property type="entry name" value="Thioesterase/thiol ester dehydrase-isomerase"/>
    <property type="match status" value="1"/>
</dbReference>
<feature type="non-terminal residue" evidence="2">
    <location>
        <position position="1"/>
    </location>
</feature>
<dbReference type="EMBL" id="BARV01017790">
    <property type="protein sequence ID" value="GAI27359.1"/>
    <property type="molecule type" value="Genomic_DNA"/>
</dbReference>
<sequence length="84" mass="9318">GIISCILDEAMSYAALFEGVNTITAKMQARFKRPAQIGEHLTITASITKQVKLYRVPYDIGATQAKMVEQRLPMRLVARLSHGV</sequence>